<keyword evidence="2" id="KW-1185">Reference proteome</keyword>
<dbReference type="AlphaFoldDB" id="A0A5C4V721"/>
<proteinExistence type="predicted"/>
<dbReference type="Proteomes" id="UP000311713">
    <property type="component" value="Unassembled WGS sequence"/>
</dbReference>
<dbReference type="InterPro" id="IPR027417">
    <property type="entry name" value="P-loop_NTPase"/>
</dbReference>
<dbReference type="Pfam" id="PF13671">
    <property type="entry name" value="AAA_33"/>
    <property type="match status" value="1"/>
</dbReference>
<sequence>MMDQTVADPAPPRVRDLRGEPGDRLLSLCWPAGHRVVVSGLPGCGKSTLMRRAHGPGGARAGVRTIDSQDVRERWDVRLGHRLPYAVYRPLVRLAHYLRLWLALRRDAAVLVHDCGRLGWVRAWLAWHAWRRGEPYHLLLFDVPAESALAGQRRRGRSVSRYAFRRHRRALARLLARVEGERLPAGCGSAVLIDAPTAARARLRFVVPDEMTPVEAFPRVDRL</sequence>
<keyword evidence="1" id="KW-0067">ATP-binding</keyword>
<organism evidence="1 2">
    <name type="scientific">Streptomyces sedi</name>
    <dbReference type="NCBI Taxonomy" id="555059"/>
    <lineage>
        <taxon>Bacteria</taxon>
        <taxon>Bacillati</taxon>
        <taxon>Actinomycetota</taxon>
        <taxon>Actinomycetes</taxon>
        <taxon>Kitasatosporales</taxon>
        <taxon>Streptomycetaceae</taxon>
        <taxon>Streptomyces</taxon>
    </lineage>
</organism>
<dbReference type="Gene3D" id="3.40.50.300">
    <property type="entry name" value="P-loop containing nucleotide triphosphate hydrolases"/>
    <property type="match status" value="1"/>
</dbReference>
<keyword evidence="1" id="KW-0547">Nucleotide-binding</keyword>
<comment type="caution">
    <text evidence="1">The sequence shown here is derived from an EMBL/GenBank/DDBJ whole genome shotgun (WGS) entry which is preliminary data.</text>
</comment>
<evidence type="ECO:0000313" key="2">
    <source>
        <dbReference type="Proteomes" id="UP000311713"/>
    </source>
</evidence>
<dbReference type="OrthoDB" id="3523587at2"/>
<evidence type="ECO:0000313" key="1">
    <source>
        <dbReference type="EMBL" id="TNM31611.1"/>
    </source>
</evidence>
<protein>
    <submittedName>
        <fullName evidence="1">ATP-binding protein</fullName>
    </submittedName>
</protein>
<dbReference type="RefSeq" id="WP_139642472.1">
    <property type="nucleotide sequence ID" value="NZ_BAAAZS010000140.1"/>
</dbReference>
<dbReference type="GO" id="GO:0005524">
    <property type="term" value="F:ATP binding"/>
    <property type="evidence" value="ECO:0007669"/>
    <property type="project" value="UniProtKB-KW"/>
</dbReference>
<name>A0A5C4V721_9ACTN</name>
<reference evidence="1 2" key="1">
    <citation type="submission" date="2019-06" db="EMBL/GenBank/DDBJ databases">
        <title>Draft genome of Streptomyces sedi sp. JCM16909.</title>
        <authorList>
            <person name="Klykleung N."/>
            <person name="Tanasupawat S."/>
            <person name="Kudo T."/>
            <person name="Yuki M."/>
            <person name="Ohkuma M."/>
        </authorList>
    </citation>
    <scope>NUCLEOTIDE SEQUENCE [LARGE SCALE GENOMIC DNA]</scope>
    <source>
        <strain evidence="1 2">JCM 16909</strain>
    </source>
</reference>
<gene>
    <name evidence="1" type="ORF">FH715_08610</name>
</gene>
<dbReference type="EMBL" id="VDGT01000005">
    <property type="protein sequence ID" value="TNM31611.1"/>
    <property type="molecule type" value="Genomic_DNA"/>
</dbReference>
<accession>A0A5C4V721</accession>
<dbReference type="SUPFAM" id="SSF52540">
    <property type="entry name" value="P-loop containing nucleoside triphosphate hydrolases"/>
    <property type="match status" value="1"/>
</dbReference>